<feature type="chain" id="PRO_5024467142" description="Outer membrane protein beta-barrel domain-containing protein" evidence="1">
    <location>
        <begin position="20"/>
        <end position="942"/>
    </location>
</feature>
<evidence type="ECO:0000313" key="2">
    <source>
        <dbReference type="EMBL" id="QFQ12317.1"/>
    </source>
</evidence>
<evidence type="ECO:0008006" key="4">
    <source>
        <dbReference type="Google" id="ProtNLM"/>
    </source>
</evidence>
<dbReference type="SUPFAM" id="SSF56935">
    <property type="entry name" value="Porins"/>
    <property type="match status" value="1"/>
</dbReference>
<protein>
    <recommendedName>
        <fullName evidence="4">Outer membrane protein beta-barrel domain-containing protein</fullName>
    </recommendedName>
</protein>
<dbReference type="OrthoDB" id="1075943at2"/>
<accession>A0A5P8E5W5</accession>
<keyword evidence="1" id="KW-0732">Signal</keyword>
<keyword evidence="3" id="KW-1185">Reference proteome</keyword>
<dbReference type="KEGG" id="alq:C7Y71_004415"/>
<proteinExistence type="predicted"/>
<reference evidence="2 3" key="1">
    <citation type="submission" date="2018-11" db="EMBL/GenBank/DDBJ databases">
        <authorList>
            <person name="Na S.W."/>
            <person name="Baik M."/>
        </authorList>
    </citation>
    <scope>NUCLEOTIDE SEQUENCE [LARGE SCALE GENOMIC DNA]</scope>
    <source>
        <strain evidence="2 3">E39</strain>
    </source>
</reference>
<feature type="signal peptide" evidence="1">
    <location>
        <begin position="1"/>
        <end position="19"/>
    </location>
</feature>
<name>A0A5P8E5W5_9BACT</name>
<evidence type="ECO:0000313" key="3">
    <source>
        <dbReference type="Proteomes" id="UP000249375"/>
    </source>
</evidence>
<evidence type="ECO:0000256" key="1">
    <source>
        <dbReference type="SAM" id="SignalP"/>
    </source>
</evidence>
<dbReference type="RefSeq" id="WP_111898496.1">
    <property type="nucleotide sequence ID" value="NZ_CP033459.1"/>
</dbReference>
<gene>
    <name evidence="2" type="ORF">C7Y71_004415</name>
</gene>
<organism evidence="2 3">
    <name type="scientific">Pseudoprevotella muciniphila</name>
    <dbReference type="NCBI Taxonomy" id="2133944"/>
    <lineage>
        <taxon>Bacteria</taxon>
        <taxon>Pseudomonadati</taxon>
        <taxon>Bacteroidota</taxon>
        <taxon>Bacteroidia</taxon>
        <taxon>Bacteroidales</taxon>
        <taxon>Prevotellaceae</taxon>
        <taxon>Pseudoprevotella</taxon>
    </lineage>
</organism>
<sequence length="942" mass="109147">MRNKIVFLLFLICSNIAVAQTTSFSVYVRDSVFNRPLKDVQVDILSPDSALMDTCMMIDLEDDYLYVCEFKNKHPYFLLKISKQGYETVILRIESAKRITPDPILLRKKPRQLDRAVVRASKIMMVTHGDTIVYNADIFELSEGSMLDALIEQLPGVKLQPGGVITVNGNPISSLLIDGKDFFQGNPAVALENLPAYTVSKVKAYQKAPDNAYLTRREGEKHPDDPWVIDVNLKKEYHEGLLVNAEVGAGTKERYLGKGFGMFFNDRFRLGVYTNFNNLNDNHKPGHDGNWSAGDPISGQRMQQRGGLFFLTSSKDNKTQINTTIEAFHDKENTTAFTASESFLNSGNIHNRSQTATRTCNRGFQWDGSLSLMRKKTYWHYQHHFDCSFANTSSSILSAELSQKPVEQYRLATLDSIFSLSGYSMSPYVTNYYSDLQEKKSDRLNYLGMLNSTIQLPWDKNLNIFAVATYHKTKSRTFSNYLLRTPSVSNETTFNNRFISEPKKGFALSLRGDYCLIEKGDNWKKKLYLTYEGTYEHNKRDRLLYRLDRLGNGWDEQGLYRFGTLPSTVDSLALATDWINSYYRNETHWQHTPQIRFCLLGDDVQLFMFFPFIIENVRLNDLRLENLHVKKQVLKFEPLIRLEYKRFDFFANFDRKTPDLHLLLNVIDNSNPLAIFMGNENLKTTDIYHLKGSWQLNIKEYAQNAYASFEYYAERNAVGQTRSYDPNTGVYTYKPMNINGNWQAELRGSFARNLNKTNHWNVSVDGRVHYNHSVDFEWTNQSDAINRSIVHNYLSEATLSLRYRSKPLNAGFRTTLDWQHATSKRTDFQKINSLNVLYSFTAQAKLPLDIDVNSDLTFYTRNGYEDETMNTDEWVWNMSVEKHLLRNKSLTLKFTAFDLLAQRSNIQRTLNAQGRTETWYNTIPRYFLFSIAWRLHKAPRQN</sequence>
<dbReference type="AlphaFoldDB" id="A0A5P8E5W5"/>
<dbReference type="Proteomes" id="UP000249375">
    <property type="component" value="Chromosome"/>
</dbReference>
<dbReference type="EMBL" id="CP033459">
    <property type="protein sequence ID" value="QFQ12317.1"/>
    <property type="molecule type" value="Genomic_DNA"/>
</dbReference>